<reference evidence="3 4" key="2">
    <citation type="submission" date="2019-01" db="EMBL/GenBank/DDBJ databases">
        <title>Tautonia sociabilis, a novel thermotolerant planctomycete of Isosphaeraceae family, isolated from a 4000 m deep subterranean habitat.</title>
        <authorList>
            <person name="Kovaleva O.L."/>
            <person name="Elcheninov A.G."/>
            <person name="Van Heerden E."/>
            <person name="Toshchakov S.V."/>
            <person name="Novikov A."/>
            <person name="Bonch-Osmolovskaya E.A."/>
            <person name="Kublanov I.V."/>
        </authorList>
    </citation>
    <scope>NUCLEOTIDE SEQUENCE [LARGE SCALE GENOMIC DNA]</scope>
    <source>
        <strain evidence="3 4">GM2012</strain>
    </source>
</reference>
<reference evidence="3 4" key="1">
    <citation type="submission" date="2018-12" db="EMBL/GenBank/DDBJ databases">
        <authorList>
            <person name="Toschakov S.V."/>
        </authorList>
    </citation>
    <scope>NUCLEOTIDE SEQUENCE [LARGE SCALE GENOMIC DNA]</scope>
    <source>
        <strain evidence="3 4">GM2012</strain>
    </source>
</reference>
<dbReference type="GO" id="GO:0005737">
    <property type="term" value="C:cytoplasm"/>
    <property type="evidence" value="ECO:0007669"/>
    <property type="project" value="TreeGrafter"/>
</dbReference>
<dbReference type="HAMAP" id="MF_00634">
    <property type="entry name" value="UPF0235"/>
    <property type="match status" value="1"/>
</dbReference>
<dbReference type="SMART" id="SM01152">
    <property type="entry name" value="DUF167"/>
    <property type="match status" value="1"/>
</dbReference>
<proteinExistence type="inferred from homology"/>
<evidence type="ECO:0000256" key="1">
    <source>
        <dbReference type="ARBA" id="ARBA00010364"/>
    </source>
</evidence>
<keyword evidence="4" id="KW-1185">Reference proteome</keyword>
<dbReference type="SUPFAM" id="SSF69786">
    <property type="entry name" value="YggU-like"/>
    <property type="match status" value="1"/>
</dbReference>
<name>A0A432MKG7_9BACT</name>
<dbReference type="AlphaFoldDB" id="A0A432MKG7"/>
<evidence type="ECO:0000256" key="2">
    <source>
        <dbReference type="HAMAP-Rule" id="MF_00634"/>
    </source>
</evidence>
<dbReference type="InterPro" id="IPR003746">
    <property type="entry name" value="DUF167"/>
</dbReference>
<dbReference type="RefSeq" id="WP_126725217.1">
    <property type="nucleotide sequence ID" value="NZ_RYZH01000016.1"/>
</dbReference>
<comment type="similarity">
    <text evidence="1 2">Belongs to the UPF0235 family.</text>
</comment>
<gene>
    <name evidence="3" type="ORF">TsocGM_10270</name>
</gene>
<dbReference type="OrthoDB" id="290224at2"/>
<dbReference type="Pfam" id="PF02594">
    <property type="entry name" value="DUF167"/>
    <property type="match status" value="1"/>
</dbReference>
<evidence type="ECO:0000313" key="3">
    <source>
        <dbReference type="EMBL" id="RUL87901.1"/>
    </source>
</evidence>
<sequence>MIELTPHAQGTVIAVAAQPGAKRAGVLGERNGALRLAVAAPPDQGKANAALADLLAETIGCRASAVRLLSGPTRRQKRFLVEGLGPDEVRERLRRALPE</sequence>
<dbReference type="Gene3D" id="3.30.1200.10">
    <property type="entry name" value="YggU-like"/>
    <property type="match status" value="1"/>
</dbReference>
<dbReference type="InterPro" id="IPR036591">
    <property type="entry name" value="YggU-like_sf"/>
</dbReference>
<accession>A0A432MKG7</accession>
<organism evidence="3 4">
    <name type="scientific">Tautonia sociabilis</name>
    <dbReference type="NCBI Taxonomy" id="2080755"/>
    <lineage>
        <taxon>Bacteria</taxon>
        <taxon>Pseudomonadati</taxon>
        <taxon>Planctomycetota</taxon>
        <taxon>Planctomycetia</taxon>
        <taxon>Isosphaerales</taxon>
        <taxon>Isosphaeraceae</taxon>
        <taxon>Tautonia</taxon>
    </lineage>
</organism>
<dbReference type="NCBIfam" id="TIGR00251">
    <property type="entry name" value="DUF167 family protein"/>
    <property type="match status" value="1"/>
</dbReference>
<protein>
    <recommendedName>
        <fullName evidence="2">UPF0235 protein TsocGM_10270</fullName>
    </recommendedName>
</protein>
<dbReference type="PANTHER" id="PTHR13420">
    <property type="entry name" value="UPF0235 PROTEIN C15ORF40"/>
    <property type="match status" value="1"/>
</dbReference>
<dbReference type="PANTHER" id="PTHR13420:SF7">
    <property type="entry name" value="UPF0235 PROTEIN C15ORF40"/>
    <property type="match status" value="1"/>
</dbReference>
<dbReference type="Proteomes" id="UP000280296">
    <property type="component" value="Unassembled WGS sequence"/>
</dbReference>
<evidence type="ECO:0000313" key="4">
    <source>
        <dbReference type="Proteomes" id="UP000280296"/>
    </source>
</evidence>
<dbReference type="EMBL" id="RYZH01000016">
    <property type="protein sequence ID" value="RUL87901.1"/>
    <property type="molecule type" value="Genomic_DNA"/>
</dbReference>
<comment type="caution">
    <text evidence="3">The sequence shown here is derived from an EMBL/GenBank/DDBJ whole genome shotgun (WGS) entry which is preliminary data.</text>
</comment>